<evidence type="ECO:0000313" key="1">
    <source>
        <dbReference type="Proteomes" id="UP000887565"/>
    </source>
</evidence>
<dbReference type="WBParaSite" id="nRc.2.0.1.t33398-RA">
    <property type="protein sequence ID" value="nRc.2.0.1.t33398-RA"/>
    <property type="gene ID" value="nRc.2.0.1.g33398"/>
</dbReference>
<reference evidence="2" key="1">
    <citation type="submission" date="2022-11" db="UniProtKB">
        <authorList>
            <consortium name="WormBaseParasite"/>
        </authorList>
    </citation>
    <scope>IDENTIFICATION</scope>
</reference>
<proteinExistence type="predicted"/>
<dbReference type="Proteomes" id="UP000887565">
    <property type="component" value="Unplaced"/>
</dbReference>
<keyword evidence="1" id="KW-1185">Reference proteome</keyword>
<sequence length="115" mass="12792">MIFHGRCVEGQLRNQFLTLFLQTTSAIMVQRSAILVQLFLYFGQMERIGHGRGAKFDHQQAIALALKANDLGGKWSNKLVNAGGICLLYSALNFPKKFEKLAKFTQSFALEIGVG</sequence>
<name>A0A915K4Z0_ROMCU</name>
<accession>A0A915K4Z0</accession>
<dbReference type="AlphaFoldDB" id="A0A915K4Z0"/>
<organism evidence="1 2">
    <name type="scientific">Romanomermis culicivorax</name>
    <name type="common">Nematode worm</name>
    <dbReference type="NCBI Taxonomy" id="13658"/>
    <lineage>
        <taxon>Eukaryota</taxon>
        <taxon>Metazoa</taxon>
        <taxon>Ecdysozoa</taxon>
        <taxon>Nematoda</taxon>
        <taxon>Enoplea</taxon>
        <taxon>Dorylaimia</taxon>
        <taxon>Mermithida</taxon>
        <taxon>Mermithoidea</taxon>
        <taxon>Mermithidae</taxon>
        <taxon>Romanomermis</taxon>
    </lineage>
</organism>
<evidence type="ECO:0000313" key="2">
    <source>
        <dbReference type="WBParaSite" id="nRc.2.0.1.t33398-RA"/>
    </source>
</evidence>
<protein>
    <submittedName>
        <fullName evidence="2">Uncharacterized protein</fullName>
    </submittedName>
</protein>